<gene>
    <name evidence="1" type="ORF">Barrevirus6_20</name>
</gene>
<accession>A0A3G4ZPZ8</accession>
<protein>
    <submittedName>
        <fullName evidence="1">Uncharacterized protein</fullName>
    </submittedName>
</protein>
<proteinExistence type="predicted"/>
<sequence>MTIIKMIDSVKFTESINTILKNIGILDILKQDSSVYVGGSLPAFIISQQLQNKNDLITCNDIDLYTDNYVKTLHNISKHLGNKMVSIKRTGVNVSFLLQNTEIPIQIVTSEFKSFYNDVLANYDCTLVSVGYYPYKDELIIHERFLTGLNTKTFICYYERSNLKRIAKLTDRATNWFSSTLKIVKETDNADFRPYYKKSCTIESLQDIISPPNYVQLYYNKFNCISCNVLQEYLLCCSCNDQLSLILNKSVKIRDKKIVILGGVNGLGKVISNELNKLGNQVYVTTRNPEKNKDSNVYKYVLGEKISDELMLHLLTADIIILNAYSTLDNDEKIWLTTLDNFDEELALNKFTMNTIGYVRFLQEFVRKRKEYIRENNLSNNIQIVFMDANESRLSQDKLADGKHLELNLAKTATKQIFYTNANLLASIGILTICYDPGWLSYHGISVDKIESKSKYLINPVISVLCLLEVLGNTDFTKCIEEKKVIFDKTVYEVIRELQYIFLFYQKVAE</sequence>
<dbReference type="InterPro" id="IPR036291">
    <property type="entry name" value="NAD(P)-bd_dom_sf"/>
</dbReference>
<evidence type="ECO:0000313" key="1">
    <source>
        <dbReference type="EMBL" id="AYV76982.1"/>
    </source>
</evidence>
<dbReference type="SUPFAM" id="SSF51735">
    <property type="entry name" value="NAD(P)-binding Rossmann-fold domains"/>
    <property type="match status" value="1"/>
</dbReference>
<reference evidence="1" key="1">
    <citation type="submission" date="2018-10" db="EMBL/GenBank/DDBJ databases">
        <title>Hidden diversity of soil giant viruses.</title>
        <authorList>
            <person name="Schulz F."/>
            <person name="Alteio L."/>
            <person name="Goudeau D."/>
            <person name="Ryan E.M."/>
            <person name="Malmstrom R.R."/>
            <person name="Blanchard J."/>
            <person name="Woyke T."/>
        </authorList>
    </citation>
    <scope>NUCLEOTIDE SEQUENCE</scope>
    <source>
        <strain evidence="1">BAV1</strain>
    </source>
</reference>
<name>A0A3G4ZPZ8_9VIRU</name>
<dbReference type="Gene3D" id="3.40.50.720">
    <property type="entry name" value="NAD(P)-binding Rossmann-like Domain"/>
    <property type="match status" value="1"/>
</dbReference>
<organism evidence="1">
    <name type="scientific">Barrevirus sp</name>
    <dbReference type="NCBI Taxonomy" id="2487763"/>
    <lineage>
        <taxon>Viruses</taxon>
        <taxon>Varidnaviria</taxon>
        <taxon>Bamfordvirae</taxon>
        <taxon>Nucleocytoviricota</taxon>
        <taxon>Megaviricetes</taxon>
        <taxon>Imitervirales</taxon>
        <taxon>Mimiviridae</taxon>
        <taxon>Klosneuvirinae</taxon>
    </lineage>
</organism>
<dbReference type="EMBL" id="MK072003">
    <property type="protein sequence ID" value="AYV76982.1"/>
    <property type="molecule type" value="Genomic_DNA"/>
</dbReference>
<dbReference type="Pfam" id="PF26128">
    <property type="entry name" value="Gad2"/>
    <property type="match status" value="1"/>
</dbReference>